<reference evidence="1" key="1">
    <citation type="submission" date="2022-08" db="EMBL/GenBank/DDBJ databases">
        <authorList>
            <person name="Zhang D."/>
        </authorList>
    </citation>
    <scope>NUCLEOTIDE SEQUENCE</scope>
    <source>
        <strain evidence="1">XJ19-11</strain>
    </source>
</reference>
<dbReference type="PROSITE" id="PS51257">
    <property type="entry name" value="PROKAR_LIPOPROTEIN"/>
    <property type="match status" value="1"/>
</dbReference>
<dbReference type="Proteomes" id="UP001142175">
    <property type="component" value="Unassembled WGS sequence"/>
</dbReference>
<dbReference type="Pfam" id="PF17170">
    <property type="entry name" value="DUF5128"/>
    <property type="match status" value="1"/>
</dbReference>
<evidence type="ECO:0000313" key="1">
    <source>
        <dbReference type="EMBL" id="MCR9014234.1"/>
    </source>
</evidence>
<evidence type="ECO:0000313" key="2">
    <source>
        <dbReference type="Proteomes" id="UP001142175"/>
    </source>
</evidence>
<protein>
    <submittedName>
        <fullName evidence="1">6-bladed beta-propeller</fullName>
    </submittedName>
</protein>
<name>A0A9X2P6X4_9BACT</name>
<dbReference type="AlphaFoldDB" id="A0A9X2P6X4"/>
<keyword evidence="2" id="KW-1185">Reference proteome</keyword>
<proteinExistence type="predicted"/>
<gene>
    <name evidence="1" type="ORF">NU887_04255</name>
</gene>
<dbReference type="EMBL" id="JANSUY010000002">
    <property type="protein sequence ID" value="MCR9014234.1"/>
    <property type="molecule type" value="Genomic_DNA"/>
</dbReference>
<sequence length="383" mass="43040">MKKIVLFPVFIFILFGCKSSSNESTTSNLKTITQNLPSSTSSVDLTNFLEITEVIKLNTTDSSIIDFVNKVLIDEDLVFIKGGSSVFKFDKQGNFLGKLSKKGGGPDEYTNLTDLIILPDQKKIWVYDSNQRAIFQYTYDFEYEFDYALSYPLLGLELLESGLVGTGGYLNVLDKFSGLHFFAGSNLSTGYEFSKSELNFNPEKAKYLHINRHDFFSKTIGGVNFVNSFNDTIYKISPDFSVAPEFYIDFGNKKVTEEELVGKDYTSIVDVFQYINSSEKSFNVGNIVNLEKILLYNFFNQGRSFLSLFDKGSDQLSSGQKILFSYQDTTVLVDFSEEVSFGSIGNNQGYMVLPSESSVLGDSQSIFNVKDGDNPIILIFKEK</sequence>
<comment type="caution">
    <text evidence="1">The sequence shown here is derived from an EMBL/GenBank/DDBJ whole genome shotgun (WGS) entry which is preliminary data.</text>
</comment>
<organism evidence="1 2">
    <name type="scientific">Aquiflexum gelatinilyticum</name>
    <dbReference type="NCBI Taxonomy" id="2961943"/>
    <lineage>
        <taxon>Bacteria</taxon>
        <taxon>Pseudomonadati</taxon>
        <taxon>Bacteroidota</taxon>
        <taxon>Cytophagia</taxon>
        <taxon>Cytophagales</taxon>
        <taxon>Cyclobacteriaceae</taxon>
        <taxon>Aquiflexum</taxon>
    </lineage>
</organism>
<accession>A0A9X2P6X4</accession>